<proteinExistence type="predicted"/>
<accession>A0A4D6HV66</accession>
<evidence type="ECO:0000313" key="2">
    <source>
        <dbReference type="EMBL" id="QCC56968.1"/>
    </source>
</evidence>
<evidence type="ECO:0000313" key="3">
    <source>
        <dbReference type="Proteomes" id="UP000296822"/>
    </source>
</evidence>
<keyword evidence="1" id="KW-0472">Membrane</keyword>
<sequence>MTTSKLTLYDLIVDLIPGVAALLLFTWILLPDRLPELVDNYGVALPAIVLLTFGYIAGRIIHGISSLDRLENGIVKFYNWRGDQIEAFDREFSNRLAKLLEKEDSESLEVQTARKAWNQINEGDESWEELEFDEDPSDPDAFDTGSIGEIHDLRYAQYLADSMTYRGQNLSWKYGILSTFFRNMWVILFAGVVLYVITVVARLYLQNQLPDPFVAGSVIVLLSIFSLICIQQQFKFKRRQIRTMINELAIQAPE</sequence>
<geneLocation type="plasmid" evidence="2 3">
    <name>unnamed3</name>
</geneLocation>
<organism evidence="2 3">
    <name type="scientific">Natronorubrum bangense</name>
    <dbReference type="NCBI Taxonomy" id="61858"/>
    <lineage>
        <taxon>Archaea</taxon>
        <taxon>Methanobacteriati</taxon>
        <taxon>Methanobacteriota</taxon>
        <taxon>Stenosarchaea group</taxon>
        <taxon>Halobacteria</taxon>
        <taxon>Halobacteriales</taxon>
        <taxon>Natrialbaceae</taxon>
        <taxon>Natronorubrum</taxon>
    </lineage>
</organism>
<keyword evidence="1" id="KW-1133">Transmembrane helix</keyword>
<dbReference type="KEGG" id="nbg:DV706_20775"/>
<protein>
    <submittedName>
        <fullName evidence="2">Uncharacterized protein</fullName>
    </submittedName>
</protein>
<reference evidence="2 3" key="1">
    <citation type="journal article" date="2019" name="Nat. Commun.">
        <title>A new type of DNA phosphorothioation-based antiviral system in archaea.</title>
        <authorList>
            <person name="Xiong L."/>
            <person name="Liu S."/>
            <person name="Chen S."/>
            <person name="Xiao Y."/>
            <person name="Zhu B."/>
            <person name="Gao Y."/>
            <person name="Zhang Y."/>
            <person name="Chen B."/>
            <person name="Luo J."/>
            <person name="Deng Z."/>
            <person name="Chen X."/>
            <person name="Wang L."/>
            <person name="Chen S."/>
        </authorList>
    </citation>
    <scope>NUCLEOTIDE SEQUENCE [LARGE SCALE GENOMIC DNA]</scope>
    <source>
        <strain evidence="2 3">JCM 10635</strain>
        <plasmid evidence="2 3">unnamed3</plasmid>
    </source>
</reference>
<dbReference type="Proteomes" id="UP000296822">
    <property type="component" value="Plasmid unnamed3"/>
</dbReference>
<dbReference type="EMBL" id="CP031308">
    <property type="protein sequence ID" value="QCC56968.1"/>
    <property type="molecule type" value="Genomic_DNA"/>
</dbReference>
<evidence type="ECO:0000256" key="1">
    <source>
        <dbReference type="SAM" id="Phobius"/>
    </source>
</evidence>
<keyword evidence="2" id="KW-0614">Plasmid</keyword>
<keyword evidence="1" id="KW-0812">Transmembrane</keyword>
<gene>
    <name evidence="2" type="ORF">DV706_20775</name>
</gene>
<feature type="transmembrane region" description="Helical" evidence="1">
    <location>
        <begin position="180"/>
        <end position="201"/>
    </location>
</feature>
<feature type="transmembrane region" description="Helical" evidence="1">
    <location>
        <begin position="41"/>
        <end position="61"/>
    </location>
</feature>
<name>A0A4D6HV66_9EURY</name>
<feature type="transmembrane region" description="Helical" evidence="1">
    <location>
        <begin position="213"/>
        <end position="230"/>
    </location>
</feature>
<dbReference type="AlphaFoldDB" id="A0A4D6HV66"/>
<feature type="transmembrane region" description="Helical" evidence="1">
    <location>
        <begin position="7"/>
        <end position="29"/>
    </location>
</feature>